<organism evidence="9 10">
    <name type="scientific">Ophiocordyceps australis</name>
    <dbReference type="NCBI Taxonomy" id="1399860"/>
    <lineage>
        <taxon>Eukaryota</taxon>
        <taxon>Fungi</taxon>
        <taxon>Dikarya</taxon>
        <taxon>Ascomycota</taxon>
        <taxon>Pezizomycotina</taxon>
        <taxon>Sordariomycetes</taxon>
        <taxon>Hypocreomycetidae</taxon>
        <taxon>Hypocreales</taxon>
        <taxon>Ophiocordycipitaceae</taxon>
        <taxon>Ophiocordyceps</taxon>
    </lineage>
</organism>
<keyword evidence="4" id="KW-0238">DNA-binding</keyword>
<keyword evidence="10" id="KW-1185">Reference proteome</keyword>
<keyword evidence="5" id="KW-0539">Nucleus</keyword>
<dbReference type="GO" id="GO:1990165">
    <property type="term" value="F:single-strand break-containing DNA binding"/>
    <property type="evidence" value="ECO:0007669"/>
    <property type="project" value="TreeGrafter"/>
</dbReference>
<evidence type="ECO:0000256" key="1">
    <source>
        <dbReference type="ARBA" id="ARBA00004123"/>
    </source>
</evidence>
<dbReference type="GO" id="GO:0030983">
    <property type="term" value="F:mismatched DNA binding"/>
    <property type="evidence" value="ECO:0007669"/>
    <property type="project" value="TreeGrafter"/>
</dbReference>
<feature type="compositionally biased region" description="Low complexity" evidence="6">
    <location>
        <begin position="12"/>
        <end position="22"/>
    </location>
</feature>
<feature type="compositionally biased region" description="Acidic residues" evidence="6">
    <location>
        <begin position="1"/>
        <end position="11"/>
    </location>
</feature>
<dbReference type="PANTHER" id="PTHR12486:SF4">
    <property type="entry name" value="APRATAXIN"/>
    <property type="match status" value="1"/>
</dbReference>
<dbReference type="GO" id="GO:0005634">
    <property type="term" value="C:nucleus"/>
    <property type="evidence" value="ECO:0007669"/>
    <property type="project" value="UniProtKB-SubCell"/>
</dbReference>
<dbReference type="Proteomes" id="UP000224854">
    <property type="component" value="Unassembled WGS sequence"/>
</dbReference>
<keyword evidence="3" id="KW-0862">Zinc</keyword>
<protein>
    <submittedName>
        <fullName evidence="9">Uncharacterized protein</fullName>
    </submittedName>
</protein>
<dbReference type="PANTHER" id="PTHR12486">
    <property type="entry name" value="APRATAXIN-RELATED"/>
    <property type="match status" value="1"/>
</dbReference>
<feature type="region of interest" description="Disordered" evidence="6">
    <location>
        <begin position="1"/>
        <end position="31"/>
    </location>
</feature>
<evidence type="ECO:0000256" key="6">
    <source>
        <dbReference type="SAM" id="MobiDB-lite"/>
    </source>
</evidence>
<keyword evidence="2" id="KW-0479">Metal-binding</keyword>
<dbReference type="GO" id="GO:0000012">
    <property type="term" value="P:single strand break repair"/>
    <property type="evidence" value="ECO:0007669"/>
    <property type="project" value="TreeGrafter"/>
</dbReference>
<feature type="compositionally biased region" description="Basic and acidic residues" evidence="6">
    <location>
        <begin position="130"/>
        <end position="142"/>
    </location>
</feature>
<accession>A0A2C5YMG1</accession>
<dbReference type="Pfam" id="PF16278">
    <property type="entry name" value="zf-C2HE"/>
    <property type="match status" value="1"/>
</dbReference>
<comment type="caution">
    <text evidence="9">The sequence shown here is derived from an EMBL/GenBank/DDBJ whole genome shotgun (WGS) entry which is preliminary data.</text>
</comment>
<evidence type="ECO:0000313" key="10">
    <source>
        <dbReference type="Proteomes" id="UP000224854"/>
    </source>
</evidence>
<feature type="domain" description="Aprataxin C2HE/C2H2/C2HC zinc finger" evidence="8">
    <location>
        <begin position="212"/>
        <end position="266"/>
    </location>
</feature>
<name>A0A2C5YMG1_9HYPO</name>
<dbReference type="Pfam" id="PF01230">
    <property type="entry name" value="HIT"/>
    <property type="match status" value="1"/>
</dbReference>
<gene>
    <name evidence="9" type="ORF">CDD82_825</name>
</gene>
<dbReference type="Gene3D" id="3.30.428.10">
    <property type="entry name" value="HIT-like"/>
    <property type="match status" value="1"/>
</dbReference>
<reference evidence="9 10" key="1">
    <citation type="submission" date="2017-06" db="EMBL/GenBank/DDBJ databases">
        <title>Ant-infecting Ophiocordyceps genomes reveal a high diversity of potential behavioral manipulation genes and a possible major role for enterotoxins.</title>
        <authorList>
            <person name="De Bekker C."/>
            <person name="Evans H.C."/>
            <person name="Brachmann A."/>
            <person name="Hughes D.P."/>
        </authorList>
    </citation>
    <scope>NUCLEOTIDE SEQUENCE [LARGE SCALE GENOMIC DNA]</scope>
    <source>
        <strain evidence="9 10">1348a</strain>
    </source>
</reference>
<evidence type="ECO:0000256" key="5">
    <source>
        <dbReference type="ARBA" id="ARBA00023242"/>
    </source>
</evidence>
<evidence type="ECO:0000259" key="8">
    <source>
        <dbReference type="Pfam" id="PF16278"/>
    </source>
</evidence>
<dbReference type="SUPFAM" id="SSF54197">
    <property type="entry name" value="HIT-like"/>
    <property type="match status" value="1"/>
</dbReference>
<dbReference type="OrthoDB" id="3512845at2759"/>
<evidence type="ECO:0000259" key="7">
    <source>
        <dbReference type="Pfam" id="PF01230"/>
    </source>
</evidence>
<dbReference type="InterPro" id="IPR011146">
    <property type="entry name" value="HIT-like"/>
</dbReference>
<evidence type="ECO:0000256" key="3">
    <source>
        <dbReference type="ARBA" id="ARBA00022833"/>
    </source>
</evidence>
<dbReference type="EMBL" id="NJEU01001212">
    <property type="protein sequence ID" value="PHH68121.1"/>
    <property type="molecule type" value="Genomic_DNA"/>
</dbReference>
<dbReference type="InterPro" id="IPR036265">
    <property type="entry name" value="HIT-like_sf"/>
</dbReference>
<evidence type="ECO:0000313" key="9">
    <source>
        <dbReference type="EMBL" id="PHH68121.1"/>
    </source>
</evidence>
<evidence type="ECO:0000256" key="2">
    <source>
        <dbReference type="ARBA" id="ARBA00022723"/>
    </source>
</evidence>
<dbReference type="InterPro" id="IPR032566">
    <property type="entry name" value="Znf-C2HE"/>
</dbReference>
<proteinExistence type="predicted"/>
<dbReference type="GO" id="GO:0003725">
    <property type="term" value="F:double-stranded RNA binding"/>
    <property type="evidence" value="ECO:0007669"/>
    <property type="project" value="TreeGrafter"/>
</dbReference>
<dbReference type="AlphaFoldDB" id="A0A2C5YMG1"/>
<feature type="region of interest" description="Disordered" evidence="6">
    <location>
        <begin position="130"/>
        <end position="167"/>
    </location>
</feature>
<dbReference type="GO" id="GO:0003697">
    <property type="term" value="F:single-stranded DNA binding"/>
    <property type="evidence" value="ECO:0007669"/>
    <property type="project" value="TreeGrafter"/>
</dbReference>
<comment type="subcellular location">
    <subcellularLocation>
        <location evidence="1">Nucleus</location>
    </subcellularLocation>
</comment>
<feature type="domain" description="HIT" evidence="7">
    <location>
        <begin position="50"/>
        <end position="197"/>
    </location>
</feature>
<sequence length="270" mass="30283">MATEAEPEPAEAEQPSQPASSSTGPSHAQRPSFKDRMALGAYIADPGAYPGAVIFHDADFVAVRDLFPKATVHALLLPRWPLDALLQRPLDVLANDGELLARLRVAAERLRGLVAAQLAREVGRWSEADSRRQAVLDGRESEAGEAEGEGQGEREKEGPGDVPRLPRGRDWAAEVRCGLHLVPSMRHLHVHVISRDMHSASLRHRKHYNSFTTPFFVALHQLPLPPADPRRSAHHLARDLVCWRCGRNFGNRFRRLKEHLDAEFDEWKRE</sequence>
<dbReference type="GO" id="GO:0046872">
    <property type="term" value="F:metal ion binding"/>
    <property type="evidence" value="ECO:0007669"/>
    <property type="project" value="UniProtKB-KW"/>
</dbReference>
<evidence type="ECO:0000256" key="4">
    <source>
        <dbReference type="ARBA" id="ARBA00023125"/>
    </source>
</evidence>
<dbReference type="GO" id="GO:0033699">
    <property type="term" value="F:DNA 5'-adenosine monophosphate hydrolase activity"/>
    <property type="evidence" value="ECO:0007669"/>
    <property type="project" value="TreeGrafter"/>
</dbReference>